<dbReference type="Gene3D" id="3.40.50.720">
    <property type="entry name" value="NAD(P)-binding Rossmann-like Domain"/>
    <property type="match status" value="1"/>
</dbReference>
<dbReference type="PANTHER" id="PTHR43669">
    <property type="entry name" value="5-KETO-D-GLUCONATE 5-REDUCTASE"/>
    <property type="match status" value="1"/>
</dbReference>
<gene>
    <name evidence="3" type="ORF">F53441_14142</name>
</gene>
<dbReference type="PANTHER" id="PTHR43669:SF4">
    <property type="entry name" value="SHORT-CHAIN DEHYDROGENASE"/>
    <property type="match status" value="1"/>
</dbReference>
<evidence type="ECO:0000313" key="3">
    <source>
        <dbReference type="EMBL" id="KAF4426137.1"/>
    </source>
</evidence>
<dbReference type="SUPFAM" id="SSF51735">
    <property type="entry name" value="NAD(P)-binding Rossmann-fold domains"/>
    <property type="match status" value="1"/>
</dbReference>
<sequence>MASKSPIVFILGVGPNIGQSVARTFASKGYKVAIASRSQNEAESTDKQLNIKTDLTKPLEVVDAFSKVKTSFGIPSVVVYNASAASFPPADDPFAQSYADFDNTNNINVNSAFVAAQQAVSGFKQLPESASRTFIYTGNILNVAIIPRMVDSGIGKSGAAHMIRGASDAYKKAGFKFYYADERKPNGAPKYQVDGDAHGELYWELSEGKEQGPWMQTFVKGVGYKKFDTLYTHIP</sequence>
<organism evidence="3 4">
    <name type="scientific">Fusarium austroafricanum</name>
    <dbReference type="NCBI Taxonomy" id="2364996"/>
    <lineage>
        <taxon>Eukaryota</taxon>
        <taxon>Fungi</taxon>
        <taxon>Dikarya</taxon>
        <taxon>Ascomycota</taxon>
        <taxon>Pezizomycotina</taxon>
        <taxon>Sordariomycetes</taxon>
        <taxon>Hypocreomycetidae</taxon>
        <taxon>Hypocreales</taxon>
        <taxon>Nectriaceae</taxon>
        <taxon>Fusarium</taxon>
        <taxon>Fusarium concolor species complex</taxon>
    </lineage>
</organism>
<comment type="similarity">
    <text evidence="1">Belongs to the short-chain dehydrogenases/reductases (SDR) family.</text>
</comment>
<dbReference type="OrthoDB" id="5336600at2759"/>
<dbReference type="Proteomes" id="UP000605986">
    <property type="component" value="Unassembled WGS sequence"/>
</dbReference>
<dbReference type="Pfam" id="PF00106">
    <property type="entry name" value="adh_short"/>
    <property type="match status" value="1"/>
</dbReference>
<dbReference type="AlphaFoldDB" id="A0A8H4JGA7"/>
<evidence type="ECO:0000256" key="1">
    <source>
        <dbReference type="ARBA" id="ARBA00006484"/>
    </source>
</evidence>
<evidence type="ECO:0000256" key="2">
    <source>
        <dbReference type="ARBA" id="ARBA00023002"/>
    </source>
</evidence>
<evidence type="ECO:0000313" key="4">
    <source>
        <dbReference type="Proteomes" id="UP000605986"/>
    </source>
</evidence>
<reference evidence="3" key="1">
    <citation type="submission" date="2020-01" db="EMBL/GenBank/DDBJ databases">
        <title>Identification and distribution of gene clusters putatively required for synthesis of sphingolipid metabolism inhibitors in phylogenetically diverse species of the filamentous fungus Fusarium.</title>
        <authorList>
            <person name="Kim H.-S."/>
            <person name="Busman M."/>
            <person name="Brown D.W."/>
            <person name="Divon H."/>
            <person name="Uhlig S."/>
            <person name="Proctor R.H."/>
        </authorList>
    </citation>
    <scope>NUCLEOTIDE SEQUENCE</scope>
    <source>
        <strain evidence="3">NRRL 53441</strain>
    </source>
</reference>
<comment type="caution">
    <text evidence="3">The sequence shown here is derived from an EMBL/GenBank/DDBJ whole genome shotgun (WGS) entry which is preliminary data.</text>
</comment>
<keyword evidence="4" id="KW-1185">Reference proteome</keyword>
<dbReference type="InterPro" id="IPR036291">
    <property type="entry name" value="NAD(P)-bd_dom_sf"/>
</dbReference>
<protein>
    <submittedName>
        <fullName evidence="3">Putative short chain type dehydrogenase</fullName>
    </submittedName>
</protein>
<dbReference type="InterPro" id="IPR002347">
    <property type="entry name" value="SDR_fam"/>
</dbReference>
<name>A0A8H4JGA7_9HYPO</name>
<accession>A0A8H4JGA7</accession>
<proteinExistence type="inferred from homology"/>
<dbReference type="GO" id="GO:0016491">
    <property type="term" value="F:oxidoreductase activity"/>
    <property type="evidence" value="ECO:0007669"/>
    <property type="project" value="UniProtKB-KW"/>
</dbReference>
<dbReference type="EMBL" id="JAADJG010001078">
    <property type="protein sequence ID" value="KAF4426137.1"/>
    <property type="molecule type" value="Genomic_DNA"/>
</dbReference>
<keyword evidence="2" id="KW-0560">Oxidoreductase</keyword>